<keyword evidence="3" id="KW-1185">Reference proteome</keyword>
<reference evidence="2" key="1">
    <citation type="submission" date="2023-07" db="EMBL/GenBank/DDBJ databases">
        <authorList>
            <consortium name="CYATHOMIX"/>
        </authorList>
    </citation>
    <scope>NUCLEOTIDE SEQUENCE</scope>
    <source>
        <strain evidence="2">N/A</strain>
    </source>
</reference>
<evidence type="ECO:0000313" key="3">
    <source>
        <dbReference type="Proteomes" id="UP001176961"/>
    </source>
</evidence>
<accession>A0AA36GK03</accession>
<dbReference type="AlphaFoldDB" id="A0AA36GK03"/>
<protein>
    <submittedName>
        <fullName evidence="2">Uncharacterized protein</fullName>
    </submittedName>
</protein>
<organism evidence="2 3">
    <name type="scientific">Cylicocyclus nassatus</name>
    <name type="common">Nematode worm</name>
    <dbReference type="NCBI Taxonomy" id="53992"/>
    <lineage>
        <taxon>Eukaryota</taxon>
        <taxon>Metazoa</taxon>
        <taxon>Ecdysozoa</taxon>
        <taxon>Nematoda</taxon>
        <taxon>Chromadorea</taxon>
        <taxon>Rhabditida</taxon>
        <taxon>Rhabditina</taxon>
        <taxon>Rhabditomorpha</taxon>
        <taxon>Strongyloidea</taxon>
        <taxon>Strongylidae</taxon>
        <taxon>Cylicocyclus</taxon>
    </lineage>
</organism>
<dbReference type="Proteomes" id="UP001176961">
    <property type="component" value="Unassembled WGS sequence"/>
</dbReference>
<gene>
    <name evidence="2" type="ORF">CYNAS_LOCUS5631</name>
</gene>
<comment type="caution">
    <text evidence="2">The sequence shown here is derived from an EMBL/GenBank/DDBJ whole genome shotgun (WGS) entry which is preliminary data.</text>
</comment>
<keyword evidence="1" id="KW-0732">Signal</keyword>
<feature type="chain" id="PRO_5041279283" evidence="1">
    <location>
        <begin position="19"/>
        <end position="114"/>
    </location>
</feature>
<feature type="signal peptide" evidence="1">
    <location>
        <begin position="1"/>
        <end position="18"/>
    </location>
</feature>
<evidence type="ECO:0000256" key="1">
    <source>
        <dbReference type="SAM" id="SignalP"/>
    </source>
</evidence>
<evidence type="ECO:0000313" key="2">
    <source>
        <dbReference type="EMBL" id="CAJ0593648.1"/>
    </source>
</evidence>
<dbReference type="EMBL" id="CATQJL010000112">
    <property type="protein sequence ID" value="CAJ0593648.1"/>
    <property type="molecule type" value="Genomic_DNA"/>
</dbReference>
<sequence>MRLFSQVFAIIMVSTVFGRKHDSDEEDNSSGKPIIPLPSKNAIEQIGARFLDALIKKGQMEMAKGAFKTQLEVLEKVHPEQYEKYKKLKIEDLAADAVMQQAEIAKLQPKTGKK</sequence>
<proteinExistence type="predicted"/>
<name>A0AA36GK03_CYLNA</name>